<feature type="transmembrane region" description="Helical" evidence="1">
    <location>
        <begin position="12"/>
        <end position="34"/>
    </location>
</feature>
<sequence length="130" mass="15000">MAEYVERPFGVTILAILAGILAVINVIITLRFLGFFPWLGLLDIRIFNLWYALLYGLLAYIWFWVAQMLWQVERQGWIFLLIITTFTLLMSFITMLTGGSWYDNNVAVLLSALILIYIMLPGVRRAFGTD</sequence>
<feature type="transmembrane region" description="Helical" evidence="1">
    <location>
        <begin position="46"/>
        <end position="65"/>
    </location>
</feature>
<dbReference type="Proteomes" id="UP001523230">
    <property type="component" value="Unassembled WGS sequence"/>
</dbReference>
<dbReference type="RefSeq" id="WP_250986666.1">
    <property type="nucleotide sequence ID" value="NZ_QFDM01000001.1"/>
</dbReference>
<reference evidence="2 3" key="1">
    <citation type="submission" date="2018-05" db="EMBL/GenBank/DDBJ databases">
        <title>Isolation and characterization of genus Methanoculleus species and their viruses from deep sea marine sediment offshore southwestern Taiwan.</title>
        <authorList>
            <person name="Wei W.-H."/>
            <person name="Chen W.-C."/>
            <person name="Lai M.-C."/>
            <person name="Chen S.-C."/>
        </authorList>
    </citation>
    <scope>NUCLEOTIDE SEQUENCE [LARGE SCALE GENOMIC DNA]</scope>
    <source>
        <strain evidence="2 3">CWC-02</strain>
    </source>
</reference>
<evidence type="ECO:0000313" key="2">
    <source>
        <dbReference type="EMBL" id="MCM2465432.1"/>
    </source>
</evidence>
<keyword evidence="3" id="KW-1185">Reference proteome</keyword>
<feature type="transmembrane region" description="Helical" evidence="1">
    <location>
        <begin position="105"/>
        <end position="123"/>
    </location>
</feature>
<evidence type="ECO:0000313" key="3">
    <source>
        <dbReference type="Proteomes" id="UP001523230"/>
    </source>
</evidence>
<keyword evidence="1" id="KW-0812">Transmembrane</keyword>
<accession>A0ABD4TAE4</accession>
<feature type="transmembrane region" description="Helical" evidence="1">
    <location>
        <begin position="77"/>
        <end position="99"/>
    </location>
</feature>
<dbReference type="EMBL" id="QFDM01000001">
    <property type="protein sequence ID" value="MCM2465432.1"/>
    <property type="molecule type" value="Genomic_DNA"/>
</dbReference>
<organism evidence="2 3">
    <name type="scientific">Methanoculleus oceani</name>
    <dbReference type="NCBI Taxonomy" id="2184756"/>
    <lineage>
        <taxon>Archaea</taxon>
        <taxon>Methanobacteriati</taxon>
        <taxon>Methanobacteriota</taxon>
        <taxon>Stenosarchaea group</taxon>
        <taxon>Methanomicrobia</taxon>
        <taxon>Methanomicrobiales</taxon>
        <taxon>Methanomicrobiaceae</taxon>
        <taxon>Methanoculleus</taxon>
    </lineage>
</organism>
<dbReference type="AlphaFoldDB" id="A0ABD4TAE4"/>
<evidence type="ECO:0000256" key="1">
    <source>
        <dbReference type="SAM" id="Phobius"/>
    </source>
</evidence>
<keyword evidence="1" id="KW-1133">Transmembrane helix</keyword>
<comment type="caution">
    <text evidence="2">The sequence shown here is derived from an EMBL/GenBank/DDBJ whole genome shotgun (WGS) entry which is preliminary data.</text>
</comment>
<protein>
    <submittedName>
        <fullName evidence="2">Uncharacterized protein</fullName>
    </submittedName>
</protein>
<gene>
    <name evidence="2" type="ORF">DIC75_03750</name>
</gene>
<proteinExistence type="predicted"/>
<keyword evidence="1" id="KW-0472">Membrane</keyword>
<name>A0ABD4TAE4_9EURY</name>